<protein>
    <recommendedName>
        <fullName evidence="1">Ig-like domain-containing protein</fullName>
    </recommendedName>
</protein>
<dbReference type="InterPro" id="IPR013783">
    <property type="entry name" value="Ig-like_fold"/>
</dbReference>
<feature type="non-terminal residue" evidence="2">
    <location>
        <position position="1"/>
    </location>
</feature>
<dbReference type="InterPro" id="IPR003598">
    <property type="entry name" value="Ig_sub2"/>
</dbReference>
<dbReference type="SMART" id="SM00408">
    <property type="entry name" value="IGc2"/>
    <property type="match status" value="2"/>
</dbReference>
<name>A0ABQ7TM46_PHRPL</name>
<dbReference type="InterPro" id="IPR003599">
    <property type="entry name" value="Ig_sub"/>
</dbReference>
<dbReference type="InterPro" id="IPR013098">
    <property type="entry name" value="Ig_I-set"/>
</dbReference>
<evidence type="ECO:0000259" key="1">
    <source>
        <dbReference type="PROSITE" id="PS50835"/>
    </source>
</evidence>
<dbReference type="PANTHER" id="PTHR45080">
    <property type="entry name" value="CONTACTIN 5"/>
    <property type="match status" value="1"/>
</dbReference>
<dbReference type="Pfam" id="PF07679">
    <property type="entry name" value="I-set"/>
    <property type="match status" value="1"/>
</dbReference>
<dbReference type="InterPro" id="IPR036179">
    <property type="entry name" value="Ig-like_dom_sf"/>
</dbReference>
<proteinExistence type="predicted"/>
<dbReference type="SUPFAM" id="SSF48726">
    <property type="entry name" value="Immunoglobulin"/>
    <property type="match status" value="2"/>
</dbReference>
<feature type="domain" description="Ig-like" evidence="1">
    <location>
        <begin position="68"/>
        <end position="146"/>
    </location>
</feature>
<keyword evidence="3" id="KW-1185">Reference proteome</keyword>
<dbReference type="InterPro" id="IPR050958">
    <property type="entry name" value="Cell_Adh-Cytoskel_Orgn"/>
</dbReference>
<dbReference type="PANTHER" id="PTHR45080:SF32">
    <property type="entry name" value="MAM DOMAIN CONTAINING GLYCOSYLPHOSPHATIDYLINOSITOL ANCHOR 1"/>
    <property type="match status" value="1"/>
</dbReference>
<dbReference type="Gene3D" id="2.60.40.10">
    <property type="entry name" value="Immunoglobulins"/>
    <property type="match status" value="2"/>
</dbReference>
<dbReference type="PROSITE" id="PS50835">
    <property type="entry name" value="IG_LIKE"/>
    <property type="match status" value="3"/>
</dbReference>
<feature type="domain" description="Ig-like" evidence="1">
    <location>
        <begin position="152"/>
        <end position="202"/>
    </location>
</feature>
<evidence type="ECO:0000313" key="3">
    <source>
        <dbReference type="Proteomes" id="UP000826234"/>
    </source>
</evidence>
<sequence length="202" mass="22408">KFCSFSPVPSFSWRRTDGNPLAQKINTSTGILEIPDFQKEDEATYECIAVNVRGRNAARGQLLIYALPEWNKRLGNAHVSLYDTLVWECEATGKPMSSYQWLKNGQPLTPENGTLTITMLNISDSGLYQCVAENKYGSIYSNAELTVIASAPDFSKNPIKKISVVHMGGEITIRCKPEASPKAVITWKKRHGVSKTKPKVSL</sequence>
<accession>A0ABQ7TM46</accession>
<organism evidence="2 3">
    <name type="scientific">Phrynosoma platyrhinos</name>
    <name type="common">Desert horned lizard</name>
    <dbReference type="NCBI Taxonomy" id="52577"/>
    <lineage>
        <taxon>Eukaryota</taxon>
        <taxon>Metazoa</taxon>
        <taxon>Chordata</taxon>
        <taxon>Craniata</taxon>
        <taxon>Vertebrata</taxon>
        <taxon>Euteleostomi</taxon>
        <taxon>Lepidosauria</taxon>
        <taxon>Squamata</taxon>
        <taxon>Bifurcata</taxon>
        <taxon>Unidentata</taxon>
        <taxon>Episquamata</taxon>
        <taxon>Toxicofera</taxon>
        <taxon>Iguania</taxon>
        <taxon>Phrynosomatidae</taxon>
        <taxon>Phrynosomatinae</taxon>
        <taxon>Phrynosoma</taxon>
    </lineage>
</organism>
<comment type="caution">
    <text evidence="2">The sequence shown here is derived from an EMBL/GenBank/DDBJ whole genome shotgun (WGS) entry which is preliminary data.</text>
</comment>
<dbReference type="Proteomes" id="UP000826234">
    <property type="component" value="Unassembled WGS sequence"/>
</dbReference>
<dbReference type="InterPro" id="IPR007110">
    <property type="entry name" value="Ig-like_dom"/>
</dbReference>
<reference evidence="2 3" key="1">
    <citation type="journal article" date="2022" name="Gigascience">
        <title>A chromosome-level genome assembly and annotation of the desert horned lizard, Phrynosoma platyrhinos, provides insight into chromosomal rearrangements among reptiles.</title>
        <authorList>
            <person name="Koochekian N."/>
            <person name="Ascanio A."/>
            <person name="Farleigh K."/>
            <person name="Card D.C."/>
            <person name="Schield D.R."/>
            <person name="Castoe T.A."/>
            <person name="Jezkova T."/>
        </authorList>
    </citation>
    <scope>NUCLEOTIDE SEQUENCE [LARGE SCALE GENOMIC DNA]</scope>
    <source>
        <strain evidence="2">NK-2021</strain>
    </source>
</reference>
<feature type="domain" description="Ig-like" evidence="1">
    <location>
        <begin position="1"/>
        <end position="65"/>
    </location>
</feature>
<gene>
    <name evidence="2" type="ORF">JD844_013011</name>
</gene>
<dbReference type="SMART" id="SM00409">
    <property type="entry name" value="IG"/>
    <property type="match status" value="2"/>
</dbReference>
<evidence type="ECO:0000313" key="2">
    <source>
        <dbReference type="EMBL" id="KAH0630233.1"/>
    </source>
</evidence>
<dbReference type="EMBL" id="JAIPUX010000439">
    <property type="protein sequence ID" value="KAH0630233.1"/>
    <property type="molecule type" value="Genomic_DNA"/>
</dbReference>